<dbReference type="AlphaFoldDB" id="A0AAE3IM47"/>
<sequence>MLVTGATGLVGSHLIQKLASRGNRIIALSRSGKSIAGAEGFSCDILDVVELENAMKGVDKVYHCAAVVSFDGEEKQELFNTNIQGTANVVNECIDAGVKKLVYVSSVAALGHQPGQKPLTEENEFTGKGSVYGKTKHFAEMEVWRAGCEGLNIAIVNPSIILGAGDWNSGSTQLFKSAYDEFPYYTEGIHGFVDVNDVAEAMIRLMESGISNQRFILNAVNISFKELFTKIALAMGRKPPHKKVNRFMAELVWRLSYLSAKFSGKKPLLTKETARSAQESVYYSNEKILKALPGFSFTPFDDTINRIAGELKKRYNL</sequence>
<dbReference type="GO" id="GO:0004029">
    <property type="term" value="F:aldehyde dehydrogenase (NAD+) activity"/>
    <property type="evidence" value="ECO:0007669"/>
    <property type="project" value="TreeGrafter"/>
</dbReference>
<gene>
    <name evidence="2" type="ORF">OD355_03495</name>
</gene>
<organism evidence="2 3">
    <name type="scientific">Haoranjiania flava</name>
    <dbReference type="NCBI Taxonomy" id="1856322"/>
    <lineage>
        <taxon>Bacteria</taxon>
        <taxon>Pseudomonadati</taxon>
        <taxon>Bacteroidota</taxon>
        <taxon>Chitinophagia</taxon>
        <taxon>Chitinophagales</taxon>
        <taxon>Chitinophagaceae</taxon>
        <taxon>Haoranjiania</taxon>
    </lineage>
</organism>
<protein>
    <submittedName>
        <fullName evidence="2">NAD-dependent epimerase/dehydratase family protein</fullName>
    </submittedName>
</protein>
<dbReference type="RefSeq" id="WP_263037141.1">
    <property type="nucleotide sequence ID" value="NZ_JAOTPL010000003.1"/>
</dbReference>
<accession>A0AAE3IM47</accession>
<dbReference type="SUPFAM" id="SSF51735">
    <property type="entry name" value="NAD(P)-binding Rossmann-fold domains"/>
    <property type="match status" value="1"/>
</dbReference>
<dbReference type="GO" id="GO:0005737">
    <property type="term" value="C:cytoplasm"/>
    <property type="evidence" value="ECO:0007669"/>
    <property type="project" value="TreeGrafter"/>
</dbReference>
<dbReference type="Pfam" id="PF01370">
    <property type="entry name" value="Epimerase"/>
    <property type="match status" value="1"/>
</dbReference>
<dbReference type="EMBL" id="JAOTPL010000003">
    <property type="protein sequence ID" value="MCU7693576.1"/>
    <property type="molecule type" value="Genomic_DNA"/>
</dbReference>
<dbReference type="InterPro" id="IPR051783">
    <property type="entry name" value="NAD(P)-dependent_oxidoreduct"/>
</dbReference>
<proteinExistence type="predicted"/>
<name>A0AAE3IM47_9BACT</name>
<evidence type="ECO:0000313" key="3">
    <source>
        <dbReference type="Proteomes" id="UP001209317"/>
    </source>
</evidence>
<feature type="domain" description="NAD-dependent epimerase/dehydratase" evidence="1">
    <location>
        <begin position="1"/>
        <end position="212"/>
    </location>
</feature>
<dbReference type="InterPro" id="IPR001509">
    <property type="entry name" value="Epimerase_deHydtase"/>
</dbReference>
<dbReference type="PANTHER" id="PTHR48079">
    <property type="entry name" value="PROTEIN YEEZ"/>
    <property type="match status" value="1"/>
</dbReference>
<evidence type="ECO:0000313" key="2">
    <source>
        <dbReference type="EMBL" id="MCU7693576.1"/>
    </source>
</evidence>
<dbReference type="Gene3D" id="3.40.50.720">
    <property type="entry name" value="NAD(P)-binding Rossmann-like Domain"/>
    <property type="match status" value="1"/>
</dbReference>
<reference evidence="2" key="1">
    <citation type="submission" date="2022-10" db="EMBL/GenBank/DDBJ databases">
        <authorList>
            <person name="Kim H.S."/>
            <person name="Kim J.-S."/>
            <person name="Suh M.K."/>
            <person name="Eom M.K."/>
            <person name="Lee J.-S."/>
        </authorList>
    </citation>
    <scope>NUCLEOTIDE SEQUENCE</scope>
    <source>
        <strain evidence="2">LIP-5</strain>
    </source>
</reference>
<evidence type="ECO:0000259" key="1">
    <source>
        <dbReference type="Pfam" id="PF01370"/>
    </source>
</evidence>
<dbReference type="Proteomes" id="UP001209317">
    <property type="component" value="Unassembled WGS sequence"/>
</dbReference>
<comment type="caution">
    <text evidence="2">The sequence shown here is derived from an EMBL/GenBank/DDBJ whole genome shotgun (WGS) entry which is preliminary data.</text>
</comment>
<dbReference type="PANTHER" id="PTHR48079:SF6">
    <property type="entry name" value="NAD(P)-BINDING DOMAIN-CONTAINING PROTEIN-RELATED"/>
    <property type="match status" value="1"/>
</dbReference>
<dbReference type="InterPro" id="IPR036291">
    <property type="entry name" value="NAD(P)-bd_dom_sf"/>
</dbReference>
<keyword evidence="3" id="KW-1185">Reference proteome</keyword>